<feature type="compositionally biased region" description="Acidic residues" evidence="6">
    <location>
        <begin position="706"/>
        <end position="730"/>
    </location>
</feature>
<evidence type="ECO:0000256" key="1">
    <source>
        <dbReference type="ARBA" id="ARBA00004651"/>
    </source>
</evidence>
<evidence type="ECO:0000313" key="11">
    <source>
        <dbReference type="Proteomes" id="UP000232883"/>
    </source>
</evidence>
<dbReference type="SUPFAM" id="SSF52540">
    <property type="entry name" value="P-loop containing nucleoside triphosphate hydrolases"/>
    <property type="match status" value="1"/>
</dbReference>
<dbReference type="Pfam" id="PF12696">
    <property type="entry name" value="TraG-D_C"/>
    <property type="match status" value="1"/>
</dbReference>
<evidence type="ECO:0000259" key="9">
    <source>
        <dbReference type="Pfam" id="PF14293"/>
    </source>
</evidence>
<feature type="region of interest" description="Disordered" evidence="6">
    <location>
        <begin position="704"/>
        <end position="730"/>
    </location>
</feature>
<dbReference type="InterPro" id="IPR032689">
    <property type="entry name" value="TraG-D_C"/>
</dbReference>
<evidence type="ECO:0000256" key="5">
    <source>
        <dbReference type="ARBA" id="ARBA00023136"/>
    </source>
</evidence>
<feature type="transmembrane region" description="Helical" evidence="7">
    <location>
        <begin position="126"/>
        <end position="144"/>
    </location>
</feature>
<dbReference type="Gene3D" id="3.40.50.300">
    <property type="entry name" value="P-loop containing nucleotide triphosphate hydrolases"/>
    <property type="match status" value="2"/>
</dbReference>
<feature type="domain" description="YWFCY" evidence="9">
    <location>
        <begin position="6"/>
        <end position="149"/>
    </location>
</feature>
<dbReference type="OrthoDB" id="102453at2"/>
<accession>A0A2K8Z2X6</accession>
<dbReference type="GO" id="GO:0005886">
    <property type="term" value="C:plasma membrane"/>
    <property type="evidence" value="ECO:0007669"/>
    <property type="project" value="UniProtKB-SubCell"/>
</dbReference>
<proteinExistence type="predicted"/>
<dbReference type="InterPro" id="IPR027417">
    <property type="entry name" value="P-loop_NTPase"/>
</dbReference>
<evidence type="ECO:0000256" key="7">
    <source>
        <dbReference type="SAM" id="Phobius"/>
    </source>
</evidence>
<dbReference type="CDD" id="cd01127">
    <property type="entry name" value="TrwB_TraG_TraD_VirD4"/>
    <property type="match status" value="1"/>
</dbReference>
<dbReference type="InterPro" id="IPR051539">
    <property type="entry name" value="T4SS-coupling_protein"/>
</dbReference>
<dbReference type="PANTHER" id="PTHR37937">
    <property type="entry name" value="CONJUGATIVE TRANSFER: DNA TRANSPORT"/>
    <property type="match status" value="1"/>
</dbReference>
<keyword evidence="5 7" id="KW-0472">Membrane</keyword>
<comment type="subcellular location">
    <subcellularLocation>
        <location evidence="1">Cell membrane</location>
        <topology evidence="1">Multi-pass membrane protein</topology>
    </subcellularLocation>
</comment>
<reference evidence="10 11" key="1">
    <citation type="submission" date="2017-11" db="EMBL/GenBank/DDBJ databases">
        <title>Taxonomic description and genome sequences of Spirosoma HA7 sp. nov., isolated from pollen microhabitat of Corylus avellana.</title>
        <authorList>
            <person name="Ambika Manirajan B."/>
            <person name="Suarez C."/>
            <person name="Ratering S."/>
            <person name="Geissler-Plaum R."/>
            <person name="Cardinale M."/>
            <person name="Sylvia S."/>
        </authorList>
    </citation>
    <scope>NUCLEOTIDE SEQUENCE [LARGE SCALE GENOMIC DNA]</scope>
    <source>
        <strain evidence="10 11">HA7</strain>
    </source>
</reference>
<feature type="domain" description="TraD/TraG TraM recognition site" evidence="8">
    <location>
        <begin position="490"/>
        <end position="599"/>
    </location>
</feature>
<keyword evidence="4 7" id="KW-1133">Transmembrane helix</keyword>
<dbReference type="InterPro" id="IPR025988">
    <property type="entry name" value="YWFCY_dom"/>
</dbReference>
<feature type="transmembrane region" description="Helical" evidence="7">
    <location>
        <begin position="96"/>
        <end position="114"/>
    </location>
</feature>
<organism evidence="10 11">
    <name type="scientific">Spirosoma pollinicola</name>
    <dbReference type="NCBI Taxonomy" id="2057025"/>
    <lineage>
        <taxon>Bacteria</taxon>
        <taxon>Pseudomonadati</taxon>
        <taxon>Bacteroidota</taxon>
        <taxon>Cytophagia</taxon>
        <taxon>Cytophagales</taxon>
        <taxon>Cytophagaceae</taxon>
        <taxon>Spirosoma</taxon>
    </lineage>
</organism>
<name>A0A2K8Z2X6_9BACT</name>
<keyword evidence="11" id="KW-1185">Reference proteome</keyword>
<feature type="transmembrane region" description="Helical" evidence="7">
    <location>
        <begin position="65"/>
        <end position="84"/>
    </location>
</feature>
<dbReference type="KEGG" id="spir:CWM47_21530"/>
<dbReference type="Pfam" id="PF14293">
    <property type="entry name" value="YWFCY"/>
    <property type="match status" value="1"/>
</dbReference>
<evidence type="ECO:0000256" key="6">
    <source>
        <dbReference type="SAM" id="MobiDB-lite"/>
    </source>
</evidence>
<evidence type="ECO:0000256" key="4">
    <source>
        <dbReference type="ARBA" id="ARBA00022989"/>
    </source>
</evidence>
<sequence>MANSQEQDKEYRGILNTIMFMGYAVLLFHFYVFCNNVFQQLGIPLGLLDRFIRSLNSSTHVFEQVWYSKLAALFLLLVYVLGNKSKKNITATWNDAFLYGLIGILLYFGSALLLTLRNLSYNLINLLYVLTTVSGYLTLIKAAGIADSIINLKMGDDPFNEENESFMQETVLVDNEYSVNIPTLFTYKKKLYKGWINVVNVFRAAMVLGTPGSGKSFAVVNNYIRQQIQKGFTMFIYDFKFPDLSRIAYFYLLKHQDVYERMYGKVPRFYTINFDDPRRSHRCNPLLPRLMTDIIDAQEASATILLNLNKSWLQKQGDFFVESPITFLMSCIWYMKRFNDRQVEAYLETLPESEREKPGVADHINYCTFPHIIEFANHDYEEIFPLMAAETELENLIQPFFSALKNGAKEQLEGQIASARIPLSRMASPSLYWVMTGNDFSLDINNPDAPKILCVGNNPDRQSVYGAALGLYNARLIKLVNRKGRLKSSIIVDELPTIYMRGLDNLIATARSNKVSTLLGLQDLTQLIRDYGDKEAKAIFNTIGNIFSGQVVGETAKNLSSRFGKNVQQRQSFNVTEKETTTNFSTAMDSVIPESKISNLSQGWFVGSIADNFDATIKQKIFHAQIVVDKDMIDELSKLPEIPALKAYENLSDKQVQEMMNEQFKQVKTEVTNLIKTELDAIRQGPNSHLLRDLRTADPNYLTGEAADEEADHENSEEYDVVNDEYAVDN</sequence>
<dbReference type="Proteomes" id="UP000232883">
    <property type="component" value="Chromosome"/>
</dbReference>
<evidence type="ECO:0000259" key="8">
    <source>
        <dbReference type="Pfam" id="PF12696"/>
    </source>
</evidence>
<keyword evidence="3 7" id="KW-0812">Transmembrane</keyword>
<gene>
    <name evidence="10" type="ORF">CWM47_21530</name>
</gene>
<dbReference type="EMBL" id="CP025096">
    <property type="protein sequence ID" value="AUD04189.1"/>
    <property type="molecule type" value="Genomic_DNA"/>
</dbReference>
<protein>
    <submittedName>
        <fullName evidence="10">Conjugal transfer protein TraG</fullName>
    </submittedName>
</protein>
<evidence type="ECO:0000256" key="2">
    <source>
        <dbReference type="ARBA" id="ARBA00022475"/>
    </source>
</evidence>
<dbReference type="PANTHER" id="PTHR37937:SF1">
    <property type="entry name" value="CONJUGATIVE TRANSFER: DNA TRANSPORT"/>
    <property type="match status" value="1"/>
</dbReference>
<feature type="transmembrane region" description="Helical" evidence="7">
    <location>
        <begin position="12"/>
        <end position="32"/>
    </location>
</feature>
<evidence type="ECO:0000313" key="10">
    <source>
        <dbReference type="EMBL" id="AUD04189.1"/>
    </source>
</evidence>
<evidence type="ECO:0000256" key="3">
    <source>
        <dbReference type="ARBA" id="ARBA00022692"/>
    </source>
</evidence>
<dbReference type="AlphaFoldDB" id="A0A2K8Z2X6"/>
<keyword evidence="2" id="KW-1003">Cell membrane</keyword>
<dbReference type="RefSeq" id="WP_100990255.1">
    <property type="nucleotide sequence ID" value="NZ_CP025096.1"/>
</dbReference>